<feature type="binding site" evidence="4">
    <location>
        <position position="121"/>
    </location>
    <ligand>
        <name>5-phospho-alpha-D-ribose 1-diphosphate</name>
        <dbReference type="ChEBI" id="CHEBI:58017"/>
    </ligand>
</feature>
<dbReference type="EMBL" id="JBANFI010000003">
    <property type="protein sequence ID" value="MFK7160568.1"/>
    <property type="molecule type" value="Genomic_DNA"/>
</dbReference>
<comment type="caution">
    <text evidence="4">Lacks conserved residue(s) required for the propagation of feature annotation.</text>
</comment>
<dbReference type="SUPFAM" id="SSF52418">
    <property type="entry name" value="Nucleoside phosphorylase/phosphoribosyltransferase catalytic domain"/>
    <property type="match status" value="1"/>
</dbReference>
<dbReference type="InterPro" id="IPR036320">
    <property type="entry name" value="Glycosyl_Trfase_fam3_N_dom_sf"/>
</dbReference>
<comment type="cofactor">
    <cofactor evidence="4">
        <name>Mg(2+)</name>
        <dbReference type="ChEBI" id="CHEBI:18420"/>
    </cofactor>
    <text evidence="4">Binds 2 magnesium ions per monomer.</text>
</comment>
<dbReference type="RefSeq" id="WP_405338402.1">
    <property type="nucleotide sequence ID" value="NZ_JBANFI010000003.1"/>
</dbReference>
<evidence type="ECO:0000256" key="2">
    <source>
        <dbReference type="ARBA" id="ARBA00022679"/>
    </source>
</evidence>
<keyword evidence="8" id="KW-1185">Reference proteome</keyword>
<sequence length="344" mass="35970">MSIQHAIDQVSRFEHLDHATMTQIMQEIMSGQAEPMQVSALLLGLRMKGETVEEITAAAQVMRALATPVHLPDMELVDLVGTGGDGAHLFNVSTCASFVVAAAGGKVAKHGNRSVSSTSGSADVLEAAGVYLNLDAAAVQRCVEALGVGFMFAPQHHSAMRHAVAPRQALGIRTLFNLLGPLTNPAGAQHQLLGVYSAKLVTPLAKVLQQLGVRHALVVSGAEGLDEISIAGPTHVAELKQGEIHEYTISPEDYGLDRQSLEALKVASAQESLQLMREVLNNQAGPALDMVLLNAGAALYAADIAESMIEGVALAQDAIASGQAMEKLKALISLTQSLNPGTAA</sequence>
<feature type="binding site" evidence="4">
    <location>
        <begin position="91"/>
        <end position="94"/>
    </location>
    <ligand>
        <name>5-phospho-alpha-D-ribose 1-diphosphate</name>
        <dbReference type="ChEBI" id="CHEBI:58017"/>
    </ligand>
</feature>
<evidence type="ECO:0000313" key="7">
    <source>
        <dbReference type="EMBL" id="MFK7160568.1"/>
    </source>
</evidence>
<comment type="function">
    <text evidence="4">Catalyzes the transfer of the phosphoribosyl group of 5-phosphorylribose-1-pyrophosphate (PRPP) to anthranilate to yield N-(5'-phosphoribosyl)-anthranilate (PRA).</text>
</comment>
<feature type="binding site" evidence="4">
    <location>
        <begin position="84"/>
        <end position="85"/>
    </location>
    <ligand>
        <name>5-phospho-alpha-D-ribose 1-diphosphate</name>
        <dbReference type="ChEBI" id="CHEBI:58017"/>
    </ligand>
</feature>
<dbReference type="GO" id="GO:0004048">
    <property type="term" value="F:anthranilate phosphoribosyltransferase activity"/>
    <property type="evidence" value="ECO:0007669"/>
    <property type="project" value="UniProtKB-EC"/>
</dbReference>
<evidence type="ECO:0000259" key="5">
    <source>
        <dbReference type="Pfam" id="PF00591"/>
    </source>
</evidence>
<accession>A0ABW8PWC2</accession>
<dbReference type="InterPro" id="IPR017459">
    <property type="entry name" value="Glycosyl_Trfase_fam3_N_dom"/>
</dbReference>
<keyword evidence="2 4" id="KW-0808">Transferase</keyword>
<dbReference type="PANTHER" id="PTHR43285">
    <property type="entry name" value="ANTHRANILATE PHOSPHORIBOSYLTRANSFERASE"/>
    <property type="match status" value="1"/>
</dbReference>
<feature type="domain" description="Glycosyl transferase family 3 N-terminal" evidence="6">
    <location>
        <begin position="5"/>
        <end position="66"/>
    </location>
</feature>
<feature type="binding site" evidence="4">
    <location>
        <position position="93"/>
    </location>
    <ligand>
        <name>Mg(2+)</name>
        <dbReference type="ChEBI" id="CHEBI:18420"/>
        <label>1</label>
    </ligand>
</feature>
<keyword evidence="4" id="KW-0028">Amino-acid biosynthesis</keyword>
<feature type="binding site" evidence="4">
    <location>
        <position position="112"/>
    </location>
    <ligand>
        <name>anthranilate</name>
        <dbReference type="ChEBI" id="CHEBI:16567"/>
        <label>1</label>
    </ligand>
</feature>
<evidence type="ECO:0000256" key="3">
    <source>
        <dbReference type="ARBA" id="ARBA00022822"/>
    </source>
</evidence>
<dbReference type="InterPro" id="IPR035902">
    <property type="entry name" value="Nuc_phospho_transferase"/>
</dbReference>
<comment type="similarity">
    <text evidence="4">Belongs to the anthranilate phosphoribosyltransferase family.</text>
</comment>
<comment type="catalytic activity">
    <reaction evidence="4">
        <text>N-(5-phospho-beta-D-ribosyl)anthranilate + diphosphate = 5-phospho-alpha-D-ribose 1-diphosphate + anthranilate</text>
        <dbReference type="Rhea" id="RHEA:11768"/>
        <dbReference type="ChEBI" id="CHEBI:16567"/>
        <dbReference type="ChEBI" id="CHEBI:18277"/>
        <dbReference type="ChEBI" id="CHEBI:33019"/>
        <dbReference type="ChEBI" id="CHEBI:58017"/>
        <dbReference type="EC" id="2.4.2.18"/>
    </reaction>
</comment>
<protein>
    <recommendedName>
        <fullName evidence="4">Anthranilate phosphoribosyltransferase</fullName>
        <ecNumber evidence="4">2.4.2.18</ecNumber>
    </recommendedName>
</protein>
<keyword evidence="4" id="KW-0057">Aromatic amino acid biosynthesis</keyword>
<dbReference type="Gene3D" id="3.40.1030.10">
    <property type="entry name" value="Nucleoside phosphorylase/phosphoribosyltransferase catalytic domain"/>
    <property type="match status" value="1"/>
</dbReference>
<keyword evidence="4" id="KW-0460">Magnesium</keyword>
<evidence type="ECO:0000256" key="1">
    <source>
        <dbReference type="ARBA" id="ARBA00022676"/>
    </source>
</evidence>
<dbReference type="Proteomes" id="UP001621714">
    <property type="component" value="Unassembled WGS sequence"/>
</dbReference>
<reference evidence="7 8" key="1">
    <citation type="submission" date="2024-02" db="EMBL/GenBank/DDBJ databases">
        <title>Marinospirillum sp. MEB 164 isolated from Lonar lake sediment.</title>
        <authorList>
            <person name="Joshi A."/>
            <person name="Thite S."/>
        </authorList>
    </citation>
    <scope>NUCLEOTIDE SEQUENCE [LARGE SCALE GENOMIC DNA]</scope>
    <source>
        <strain evidence="7 8">MEB164</strain>
    </source>
</reference>
<feature type="binding site" evidence="4">
    <location>
        <position position="81"/>
    </location>
    <ligand>
        <name>anthranilate</name>
        <dbReference type="ChEBI" id="CHEBI:16567"/>
        <label>1</label>
    </ligand>
</feature>
<dbReference type="Pfam" id="PF00591">
    <property type="entry name" value="Glycos_transf_3"/>
    <property type="match status" value="1"/>
</dbReference>
<dbReference type="Gene3D" id="1.20.970.10">
    <property type="entry name" value="Transferase, Pyrimidine Nucleoside Phosphorylase, Chain C"/>
    <property type="match status" value="1"/>
</dbReference>
<organism evidence="7 8">
    <name type="scientific">Marinospirillum alkalitolerans</name>
    <dbReference type="NCBI Taxonomy" id="3123374"/>
    <lineage>
        <taxon>Bacteria</taxon>
        <taxon>Pseudomonadati</taxon>
        <taxon>Pseudomonadota</taxon>
        <taxon>Gammaproteobacteria</taxon>
        <taxon>Oceanospirillales</taxon>
        <taxon>Oceanospirillaceae</taxon>
        <taxon>Marinospirillum</taxon>
    </lineage>
</organism>
<name>A0ABW8PWC2_9GAMM</name>
<dbReference type="SUPFAM" id="SSF47648">
    <property type="entry name" value="Nucleoside phosphorylase/phosphoribosyltransferase N-terminal domain"/>
    <property type="match status" value="1"/>
</dbReference>
<feature type="binding site" evidence="4">
    <location>
        <position position="226"/>
    </location>
    <ligand>
        <name>Mg(2+)</name>
        <dbReference type="ChEBI" id="CHEBI:18420"/>
        <label>2</label>
    </ligand>
</feature>
<dbReference type="EC" id="2.4.2.18" evidence="4"/>
<feature type="binding site" evidence="4">
    <location>
        <begin position="109"/>
        <end position="117"/>
    </location>
    <ligand>
        <name>5-phospho-alpha-D-ribose 1-diphosphate</name>
        <dbReference type="ChEBI" id="CHEBI:58017"/>
    </ligand>
</feature>
<evidence type="ECO:0000259" key="6">
    <source>
        <dbReference type="Pfam" id="PF02885"/>
    </source>
</evidence>
<feature type="binding site" evidence="4">
    <location>
        <position position="227"/>
    </location>
    <ligand>
        <name>Mg(2+)</name>
        <dbReference type="ChEBI" id="CHEBI:18420"/>
        <label>2</label>
    </ligand>
</feature>
<feature type="binding site" evidence="4">
    <location>
        <position position="227"/>
    </location>
    <ligand>
        <name>Mg(2+)</name>
        <dbReference type="ChEBI" id="CHEBI:18420"/>
        <label>1</label>
    </ligand>
</feature>
<evidence type="ECO:0000256" key="4">
    <source>
        <dbReference type="HAMAP-Rule" id="MF_00211"/>
    </source>
</evidence>
<dbReference type="NCBIfam" id="TIGR01245">
    <property type="entry name" value="trpD"/>
    <property type="match status" value="1"/>
</dbReference>
<comment type="subunit">
    <text evidence="4">Homodimer.</text>
</comment>
<gene>
    <name evidence="4 7" type="primary">trpD</name>
    <name evidence="7" type="ORF">V6U78_05905</name>
</gene>
<proteinExistence type="inferred from homology"/>
<keyword evidence="4" id="KW-0479">Metal-binding</keyword>
<feature type="binding site" evidence="4">
    <location>
        <position position="167"/>
    </location>
    <ligand>
        <name>anthranilate</name>
        <dbReference type="ChEBI" id="CHEBI:16567"/>
        <label>2</label>
    </ligand>
</feature>
<feature type="domain" description="Glycosyl transferase family 3" evidence="5">
    <location>
        <begin position="75"/>
        <end position="324"/>
    </location>
</feature>
<dbReference type="HAMAP" id="MF_00211">
    <property type="entry name" value="TrpD"/>
    <property type="match status" value="1"/>
</dbReference>
<dbReference type="Pfam" id="PF02885">
    <property type="entry name" value="Glycos_trans_3N"/>
    <property type="match status" value="1"/>
</dbReference>
<feature type="binding site" evidence="4">
    <location>
        <position position="81"/>
    </location>
    <ligand>
        <name>5-phospho-alpha-D-ribose 1-diphosphate</name>
        <dbReference type="ChEBI" id="CHEBI:58017"/>
    </ligand>
</feature>
<comment type="pathway">
    <text evidence="4">Amino-acid biosynthesis; L-tryptophan biosynthesis; L-tryptophan from chorismate: step 2/5.</text>
</comment>
<evidence type="ECO:0000313" key="8">
    <source>
        <dbReference type="Proteomes" id="UP001621714"/>
    </source>
</evidence>
<dbReference type="InterPro" id="IPR005940">
    <property type="entry name" value="Anthranilate_Pribosyl_Tfrase"/>
</dbReference>
<dbReference type="PANTHER" id="PTHR43285:SF2">
    <property type="entry name" value="ANTHRANILATE PHOSPHORIBOSYLTRANSFERASE"/>
    <property type="match status" value="1"/>
</dbReference>
<keyword evidence="1 4" id="KW-0328">Glycosyltransferase</keyword>
<keyword evidence="3 4" id="KW-0822">Tryptophan biosynthesis</keyword>
<comment type="caution">
    <text evidence="7">The sequence shown here is derived from an EMBL/GenBank/DDBJ whole genome shotgun (WGS) entry which is preliminary data.</text>
</comment>
<dbReference type="InterPro" id="IPR000312">
    <property type="entry name" value="Glycosyl_Trfase_fam3"/>
</dbReference>